<keyword evidence="7" id="KW-0732">Signal</keyword>
<protein>
    <submittedName>
        <fullName evidence="9">Cytochrome c553</fullName>
    </submittedName>
</protein>
<evidence type="ECO:0000256" key="2">
    <source>
        <dbReference type="ARBA" id="ARBA00022617"/>
    </source>
</evidence>
<keyword evidence="3 6" id="KW-0479">Metal-binding</keyword>
<dbReference type="GO" id="GO:0009055">
    <property type="term" value="F:electron transfer activity"/>
    <property type="evidence" value="ECO:0007669"/>
    <property type="project" value="InterPro"/>
</dbReference>
<dbReference type="Pfam" id="PF00034">
    <property type="entry name" value="Cytochrom_C"/>
    <property type="match status" value="1"/>
</dbReference>
<evidence type="ECO:0000256" key="4">
    <source>
        <dbReference type="ARBA" id="ARBA00022982"/>
    </source>
</evidence>
<dbReference type="Proteomes" id="UP000239480">
    <property type="component" value="Unassembled WGS sequence"/>
</dbReference>
<feature type="chain" id="PRO_5015437910" evidence="7">
    <location>
        <begin position="24"/>
        <end position="109"/>
    </location>
</feature>
<keyword evidence="1" id="KW-0813">Transport</keyword>
<evidence type="ECO:0000259" key="8">
    <source>
        <dbReference type="PROSITE" id="PS51007"/>
    </source>
</evidence>
<keyword evidence="2 6" id="KW-0349">Heme</keyword>
<name>A0A2T0RT96_9RHOB</name>
<evidence type="ECO:0000256" key="7">
    <source>
        <dbReference type="SAM" id="SignalP"/>
    </source>
</evidence>
<dbReference type="RefSeq" id="WP_158263505.1">
    <property type="nucleotide sequence ID" value="NZ_PVTD01000003.1"/>
</dbReference>
<evidence type="ECO:0000256" key="6">
    <source>
        <dbReference type="PROSITE-ProRule" id="PRU00433"/>
    </source>
</evidence>
<keyword evidence="4" id="KW-0249">Electron transport</keyword>
<evidence type="ECO:0000256" key="3">
    <source>
        <dbReference type="ARBA" id="ARBA00022723"/>
    </source>
</evidence>
<reference evidence="9 10" key="1">
    <citation type="submission" date="2018-03" db="EMBL/GenBank/DDBJ databases">
        <title>Genomic Encyclopedia of Archaeal and Bacterial Type Strains, Phase II (KMG-II): from individual species to whole genera.</title>
        <authorList>
            <person name="Goeker M."/>
        </authorList>
    </citation>
    <scope>NUCLEOTIDE SEQUENCE [LARGE SCALE GENOMIC DNA]</scope>
    <source>
        <strain evidence="9 10">DSM 29328</strain>
    </source>
</reference>
<keyword evidence="5 6" id="KW-0408">Iron</keyword>
<feature type="signal peptide" evidence="7">
    <location>
        <begin position="1"/>
        <end position="23"/>
    </location>
</feature>
<dbReference type="OrthoDB" id="9808603at2"/>
<evidence type="ECO:0000313" key="10">
    <source>
        <dbReference type="Proteomes" id="UP000239480"/>
    </source>
</evidence>
<dbReference type="AlphaFoldDB" id="A0A2T0RT96"/>
<sequence>MARPLLTGILMSALSLSALPTLAADLENGQKLARKCSACHGKDGLSKVPDVPNLAGQPALYLEKSLKGFRDGKREDRRMTLMAEPLTDAEIKDLAGWYASFELTVTMLE</sequence>
<gene>
    <name evidence="9" type="ORF">CLV78_103295</name>
</gene>
<feature type="domain" description="Cytochrome c" evidence="8">
    <location>
        <begin position="24"/>
        <end position="102"/>
    </location>
</feature>
<dbReference type="InterPro" id="IPR050597">
    <property type="entry name" value="Cytochrome_c_Oxidase_Subunit"/>
</dbReference>
<organism evidence="9 10">
    <name type="scientific">Aliiruegeria haliotis</name>
    <dbReference type="NCBI Taxonomy" id="1280846"/>
    <lineage>
        <taxon>Bacteria</taxon>
        <taxon>Pseudomonadati</taxon>
        <taxon>Pseudomonadota</taxon>
        <taxon>Alphaproteobacteria</taxon>
        <taxon>Rhodobacterales</taxon>
        <taxon>Roseobacteraceae</taxon>
        <taxon>Aliiruegeria</taxon>
    </lineage>
</organism>
<dbReference type="PANTHER" id="PTHR33751">
    <property type="entry name" value="CBB3-TYPE CYTOCHROME C OXIDASE SUBUNIT FIXP"/>
    <property type="match status" value="1"/>
</dbReference>
<dbReference type="PROSITE" id="PS51007">
    <property type="entry name" value="CYTC"/>
    <property type="match status" value="1"/>
</dbReference>
<dbReference type="EMBL" id="PVTD01000003">
    <property type="protein sequence ID" value="PRY24429.1"/>
    <property type="molecule type" value="Genomic_DNA"/>
</dbReference>
<keyword evidence="10" id="KW-1185">Reference proteome</keyword>
<dbReference type="PANTHER" id="PTHR33751:SF9">
    <property type="entry name" value="CYTOCHROME C4"/>
    <property type="match status" value="1"/>
</dbReference>
<dbReference type="InterPro" id="IPR036909">
    <property type="entry name" value="Cyt_c-like_dom_sf"/>
</dbReference>
<dbReference type="SUPFAM" id="SSF46626">
    <property type="entry name" value="Cytochrome c"/>
    <property type="match status" value="1"/>
</dbReference>
<comment type="caution">
    <text evidence="9">The sequence shown here is derived from an EMBL/GenBank/DDBJ whole genome shotgun (WGS) entry which is preliminary data.</text>
</comment>
<dbReference type="InterPro" id="IPR009056">
    <property type="entry name" value="Cyt_c-like_dom"/>
</dbReference>
<evidence type="ECO:0000313" key="9">
    <source>
        <dbReference type="EMBL" id="PRY24429.1"/>
    </source>
</evidence>
<evidence type="ECO:0000256" key="1">
    <source>
        <dbReference type="ARBA" id="ARBA00022448"/>
    </source>
</evidence>
<dbReference type="GO" id="GO:0020037">
    <property type="term" value="F:heme binding"/>
    <property type="evidence" value="ECO:0007669"/>
    <property type="project" value="InterPro"/>
</dbReference>
<dbReference type="GO" id="GO:0046872">
    <property type="term" value="F:metal ion binding"/>
    <property type="evidence" value="ECO:0007669"/>
    <property type="project" value="UniProtKB-KW"/>
</dbReference>
<proteinExistence type="predicted"/>
<evidence type="ECO:0000256" key="5">
    <source>
        <dbReference type="ARBA" id="ARBA00023004"/>
    </source>
</evidence>
<dbReference type="Gene3D" id="1.10.760.10">
    <property type="entry name" value="Cytochrome c-like domain"/>
    <property type="match status" value="1"/>
</dbReference>
<accession>A0A2T0RT96</accession>